<evidence type="ECO:0000313" key="4">
    <source>
        <dbReference type="Proteomes" id="UP000799440"/>
    </source>
</evidence>
<keyword evidence="4" id="KW-1185">Reference proteome</keyword>
<feature type="compositionally biased region" description="Polar residues" evidence="1">
    <location>
        <begin position="195"/>
        <end position="208"/>
    </location>
</feature>
<gene>
    <name evidence="3" type="ORF">M011DRAFT_411394</name>
</gene>
<feature type="domain" description="DNA/RNA-binding" evidence="2">
    <location>
        <begin position="423"/>
        <end position="489"/>
    </location>
</feature>
<feature type="compositionally biased region" description="Polar residues" evidence="1">
    <location>
        <begin position="174"/>
        <end position="184"/>
    </location>
</feature>
<proteinExistence type="predicted"/>
<dbReference type="InterPro" id="IPR045153">
    <property type="entry name" value="Est1/Ebs1-like"/>
</dbReference>
<dbReference type="GO" id="GO:0042162">
    <property type="term" value="F:telomeric DNA binding"/>
    <property type="evidence" value="ECO:0007669"/>
    <property type="project" value="TreeGrafter"/>
</dbReference>
<feature type="region of interest" description="Disordered" evidence="1">
    <location>
        <begin position="173"/>
        <end position="236"/>
    </location>
</feature>
<accession>A0A6A6UXY8</accession>
<dbReference type="AlphaFoldDB" id="A0A6A6UXY8"/>
<evidence type="ECO:0000313" key="3">
    <source>
        <dbReference type="EMBL" id="KAF2743025.1"/>
    </source>
</evidence>
<dbReference type="OrthoDB" id="2017974at2759"/>
<protein>
    <recommendedName>
        <fullName evidence="2">DNA/RNA-binding domain-containing protein</fullName>
    </recommendedName>
</protein>
<name>A0A6A6UXY8_9PLEO</name>
<dbReference type="GO" id="GO:0000184">
    <property type="term" value="P:nuclear-transcribed mRNA catabolic process, nonsense-mediated decay"/>
    <property type="evidence" value="ECO:0007669"/>
    <property type="project" value="TreeGrafter"/>
</dbReference>
<sequence>MSSRDPDIHSSFVNALRTQAKTVERRPSDSLPCPYCEHQGRIFQTLDQLFSHAKVEHASDLPSMDPSRARAHLKAAALEKASQDQSQYATATTGSTPDVGALSLIDAAKGRQSPHSGKKRHAETELHARRGKLQSSVDVYDVDYSREMPYSMAPSDPHTAKKKERLLFDPAKSITRQTTSQQATPEPPSEWSVEANRSQLRSATSTHSAGRRTPVARSQSPQIGVGAPRKPGIIELPPDTRYPNLKLQPESRPISQEQLASEVKSIYAGLTMIETKCMQVDRAQHTATEEDVDSKNTFSSEHWQALIALHRSLLHEHHDFFLASQHPSASPGLKRLASNYSMPARMWKHGIHAFLEVLRHRLPGSIDHMLAYIYLAYQMMALLYETVPAFEDTWIECLGDLGRYRMAIEDEDIRDRETWAGVARSWYSKAADRNPTVGRLYHHLAILARPNALQQLYFYARSLACVRPFSSARESIMTLLDPILGRSKASYSHALPIDNSFILAHGILFEKLTPEDFEDARLAFLSQLDNHIGRVTAKWKEQGVYIAVTNIAGMLDYGADDSTLRQVLLLHYRDSQQAKSLGRPASPSNEEAIHTTAEQNSILPSITEAEVPSKLDELSSDFTFSRAYLLTMSTFSYALRRAGDKNVLPHVHVLLSFIHALASIPNVSRLVDHAPWQEIASFLNTLSKSERAEQLLPGPLFPSVQSDDLPLPEDYLIRGQLWSQWYFPDDWFSREHDEEDRYLEPASTIKSRADRVLRLGYHITKLTHWMSYDVQSHTFIANNAEDSS</sequence>
<dbReference type="PANTHER" id="PTHR15696:SF0">
    <property type="entry name" value="TELOMERASE-BINDING PROTEIN EST1A"/>
    <property type="match status" value="1"/>
</dbReference>
<dbReference type="EMBL" id="MU006601">
    <property type="protein sequence ID" value="KAF2743025.1"/>
    <property type="molecule type" value="Genomic_DNA"/>
</dbReference>
<evidence type="ECO:0000256" key="1">
    <source>
        <dbReference type="SAM" id="MobiDB-lite"/>
    </source>
</evidence>
<feature type="region of interest" description="Disordered" evidence="1">
    <location>
        <begin position="109"/>
        <end position="132"/>
    </location>
</feature>
<dbReference type="InterPro" id="IPR011990">
    <property type="entry name" value="TPR-like_helical_dom_sf"/>
</dbReference>
<dbReference type="GO" id="GO:0005697">
    <property type="term" value="C:telomerase holoenzyme complex"/>
    <property type="evidence" value="ECO:0007669"/>
    <property type="project" value="TreeGrafter"/>
</dbReference>
<dbReference type="PANTHER" id="PTHR15696">
    <property type="entry name" value="SMG-7 SUPPRESSOR WITH MORPHOLOGICAL EFFECT ON GENITALIA PROTEIN 7"/>
    <property type="match status" value="1"/>
</dbReference>
<dbReference type="InterPro" id="IPR018834">
    <property type="entry name" value="DNA/RNA-bd_Est1-type"/>
</dbReference>
<organism evidence="3 4">
    <name type="scientific">Sporormia fimetaria CBS 119925</name>
    <dbReference type="NCBI Taxonomy" id="1340428"/>
    <lineage>
        <taxon>Eukaryota</taxon>
        <taxon>Fungi</taxon>
        <taxon>Dikarya</taxon>
        <taxon>Ascomycota</taxon>
        <taxon>Pezizomycotina</taxon>
        <taxon>Dothideomycetes</taxon>
        <taxon>Pleosporomycetidae</taxon>
        <taxon>Pleosporales</taxon>
        <taxon>Sporormiaceae</taxon>
        <taxon>Sporormia</taxon>
    </lineage>
</organism>
<dbReference type="FunFam" id="1.25.40.10:FF:000202">
    <property type="entry name" value="Unplaced genomic scaffold supercont1.7, whole genome shotgun sequence"/>
    <property type="match status" value="1"/>
</dbReference>
<dbReference type="Pfam" id="PF10373">
    <property type="entry name" value="EST1_DNA_bind"/>
    <property type="match status" value="1"/>
</dbReference>
<dbReference type="Proteomes" id="UP000799440">
    <property type="component" value="Unassembled WGS sequence"/>
</dbReference>
<evidence type="ECO:0000259" key="2">
    <source>
        <dbReference type="Pfam" id="PF10373"/>
    </source>
</evidence>
<dbReference type="SUPFAM" id="SSF48452">
    <property type="entry name" value="TPR-like"/>
    <property type="match status" value="1"/>
</dbReference>
<reference evidence="3" key="1">
    <citation type="journal article" date="2020" name="Stud. Mycol.">
        <title>101 Dothideomycetes genomes: a test case for predicting lifestyles and emergence of pathogens.</title>
        <authorList>
            <person name="Haridas S."/>
            <person name="Albert R."/>
            <person name="Binder M."/>
            <person name="Bloem J."/>
            <person name="Labutti K."/>
            <person name="Salamov A."/>
            <person name="Andreopoulos B."/>
            <person name="Baker S."/>
            <person name="Barry K."/>
            <person name="Bills G."/>
            <person name="Bluhm B."/>
            <person name="Cannon C."/>
            <person name="Castanera R."/>
            <person name="Culley D."/>
            <person name="Daum C."/>
            <person name="Ezra D."/>
            <person name="Gonzalez J."/>
            <person name="Henrissat B."/>
            <person name="Kuo A."/>
            <person name="Liang C."/>
            <person name="Lipzen A."/>
            <person name="Lutzoni F."/>
            <person name="Magnuson J."/>
            <person name="Mondo S."/>
            <person name="Nolan M."/>
            <person name="Ohm R."/>
            <person name="Pangilinan J."/>
            <person name="Park H.-J."/>
            <person name="Ramirez L."/>
            <person name="Alfaro M."/>
            <person name="Sun H."/>
            <person name="Tritt A."/>
            <person name="Yoshinaga Y."/>
            <person name="Zwiers L.-H."/>
            <person name="Turgeon B."/>
            <person name="Goodwin S."/>
            <person name="Spatafora J."/>
            <person name="Crous P."/>
            <person name="Grigoriev I."/>
        </authorList>
    </citation>
    <scope>NUCLEOTIDE SEQUENCE</scope>
    <source>
        <strain evidence="3">CBS 119925</strain>
    </source>
</reference>
<dbReference type="GO" id="GO:0070034">
    <property type="term" value="F:telomerase RNA binding"/>
    <property type="evidence" value="ECO:0007669"/>
    <property type="project" value="TreeGrafter"/>
</dbReference>
<dbReference type="Gene3D" id="1.25.40.10">
    <property type="entry name" value="Tetratricopeptide repeat domain"/>
    <property type="match status" value="1"/>
</dbReference>